<gene>
    <name evidence="1" type="ORF">FKW44_003586</name>
</gene>
<dbReference type="OrthoDB" id="10647709at2759"/>
<sequence>MNREPSLLSPLARAYTVFGEPCNDTCRVLPNDKASSCKKLNSNERIPCTTNPGVTSDGNACIGPCQRNGNPFFSCPTQDDSGYCTPGFLILKASHWETLYGKGIVSTDSFDSEEADQYEGIPLAPAYTVFGHPCQNECTASPNEKKLLAQKSTLVCVVPVRAAPKSQRMDLHALDPVVRMGTLFLMPNLKSRFTWTFTTKSYEEPKELEEIPFITQRLESLVLILVELYKVKSQQVVVLRILMKDSLHDGNTCIGPCEKKADDYFSCQTKESFGYCSPKFLNSTGDERIKDKNNIDKLAEKFGDVELAPAYTVYGEPCKTACIRRSSEQTMSCTESKSEERKPCTSLDRTTIHGYPCTGHASEKITISFLVRQRMMMTIAHPNDLMVFSFYPVDHEEARKYDQVSPAQAYSAFGEPCSDNCLVLPNESSASCTHSNQNERYPCTNSSSITRLFLMFDKRLKHSWILHSWISHTKSNRMANFMRIMG</sequence>
<name>A0A7T8KM74_CALRO</name>
<protein>
    <submittedName>
        <fullName evidence="1">Uncharacterized protein</fullName>
    </submittedName>
</protein>
<proteinExistence type="predicted"/>
<dbReference type="EMBL" id="CP045891">
    <property type="protein sequence ID" value="QQP58313.1"/>
    <property type="molecule type" value="Genomic_DNA"/>
</dbReference>
<dbReference type="AlphaFoldDB" id="A0A7T8KM74"/>
<feature type="non-terminal residue" evidence="1">
    <location>
        <position position="1"/>
    </location>
</feature>
<evidence type="ECO:0000313" key="1">
    <source>
        <dbReference type="EMBL" id="QQP58313.1"/>
    </source>
</evidence>
<accession>A0A7T8KM74</accession>
<dbReference type="Proteomes" id="UP000595437">
    <property type="component" value="Chromosome 2"/>
</dbReference>
<reference evidence="2" key="1">
    <citation type="submission" date="2021-01" db="EMBL/GenBank/DDBJ databases">
        <title>Caligus Genome Assembly.</title>
        <authorList>
            <person name="Gallardo-Escarate C."/>
        </authorList>
    </citation>
    <scope>NUCLEOTIDE SEQUENCE [LARGE SCALE GENOMIC DNA]</scope>
</reference>
<evidence type="ECO:0000313" key="2">
    <source>
        <dbReference type="Proteomes" id="UP000595437"/>
    </source>
</evidence>
<keyword evidence="2" id="KW-1185">Reference proteome</keyword>
<organism evidence="1 2">
    <name type="scientific">Caligus rogercresseyi</name>
    <name type="common">Sea louse</name>
    <dbReference type="NCBI Taxonomy" id="217165"/>
    <lineage>
        <taxon>Eukaryota</taxon>
        <taxon>Metazoa</taxon>
        <taxon>Ecdysozoa</taxon>
        <taxon>Arthropoda</taxon>
        <taxon>Crustacea</taxon>
        <taxon>Multicrustacea</taxon>
        <taxon>Hexanauplia</taxon>
        <taxon>Copepoda</taxon>
        <taxon>Siphonostomatoida</taxon>
        <taxon>Caligidae</taxon>
        <taxon>Caligus</taxon>
    </lineage>
</organism>